<feature type="region of interest" description="Disordered" evidence="1">
    <location>
        <begin position="1"/>
        <end position="28"/>
    </location>
</feature>
<evidence type="ECO:0000256" key="1">
    <source>
        <dbReference type="SAM" id="MobiDB-lite"/>
    </source>
</evidence>
<evidence type="ECO:0000313" key="3">
    <source>
        <dbReference type="EMBL" id="KAF5535375.1"/>
    </source>
</evidence>
<keyword evidence="4" id="KW-1185">Reference proteome</keyword>
<dbReference type="GO" id="GO:0031417">
    <property type="term" value="C:NatC complex"/>
    <property type="evidence" value="ECO:0007669"/>
    <property type="project" value="InterPro"/>
</dbReference>
<dbReference type="CDD" id="cd06168">
    <property type="entry name" value="LSMD1"/>
    <property type="match status" value="1"/>
</dbReference>
<proteinExistence type="predicted"/>
<dbReference type="PANTHER" id="PTHR10701:SF5">
    <property type="entry name" value="N-ALPHA-ACETYLTRANSFERASE 38, NATC AUXILIARY SUBUNIT"/>
    <property type="match status" value="1"/>
</dbReference>
<dbReference type="InterPro" id="IPR010920">
    <property type="entry name" value="LSM_dom_sf"/>
</dbReference>
<dbReference type="InterPro" id="IPR001163">
    <property type="entry name" value="Sm_dom_euk/arc"/>
</dbReference>
<sequence>MNITFPTSSPIPQSRPSKPLAPRPSRVEMDAEKARQYLSSILNKNLRVYTSDGRLFWGALKCTDPDKNIVLAHTYEYRQPSSREREKAAEKADGETVKVDMTSRYLGLVVIPGEHIAKMEVEEFASQMRNQNII</sequence>
<dbReference type="SUPFAM" id="SSF50182">
    <property type="entry name" value="Sm-like ribonucleoproteins"/>
    <property type="match status" value="1"/>
</dbReference>
<dbReference type="Gene3D" id="2.30.30.100">
    <property type="match status" value="1"/>
</dbReference>
<dbReference type="InterPro" id="IPR034110">
    <property type="entry name" value="LSMD1_Sm"/>
</dbReference>
<protein>
    <submittedName>
        <fullName evidence="3">LSM domain-containing protein</fullName>
    </submittedName>
</protein>
<organism evidence="3 4">
    <name type="scientific">Fusarium napiforme</name>
    <dbReference type="NCBI Taxonomy" id="42672"/>
    <lineage>
        <taxon>Eukaryota</taxon>
        <taxon>Fungi</taxon>
        <taxon>Dikarya</taxon>
        <taxon>Ascomycota</taxon>
        <taxon>Pezizomycotina</taxon>
        <taxon>Sordariomycetes</taxon>
        <taxon>Hypocreomycetidae</taxon>
        <taxon>Hypocreales</taxon>
        <taxon>Nectriaceae</taxon>
        <taxon>Fusarium</taxon>
        <taxon>Fusarium fujikuroi species complex</taxon>
    </lineage>
</organism>
<dbReference type="Pfam" id="PF01423">
    <property type="entry name" value="LSM"/>
    <property type="match status" value="1"/>
</dbReference>
<gene>
    <name evidence="3" type="ORF">FNAPI_12090</name>
</gene>
<name>A0A8H5MPJ3_9HYPO</name>
<evidence type="ECO:0000259" key="2">
    <source>
        <dbReference type="SMART" id="SM00651"/>
    </source>
</evidence>
<accession>A0A8H5MPJ3</accession>
<reference evidence="3 4" key="1">
    <citation type="submission" date="2020-05" db="EMBL/GenBank/DDBJ databases">
        <title>Identification and distribution of gene clusters putatively required for synthesis of sphingolipid metabolism inhibitors in phylogenetically diverse species of the filamentous fungus Fusarium.</title>
        <authorList>
            <person name="Kim H.-S."/>
            <person name="Busman M."/>
            <person name="Brown D.W."/>
            <person name="Divon H."/>
            <person name="Uhlig S."/>
            <person name="Proctor R.H."/>
        </authorList>
    </citation>
    <scope>NUCLEOTIDE SEQUENCE [LARGE SCALE GENOMIC DNA]</scope>
    <source>
        <strain evidence="3 4">NRRL 25196</strain>
    </source>
</reference>
<dbReference type="PANTHER" id="PTHR10701">
    <property type="entry name" value="SMALL NUCLEAR RIBONUCLEOPROTEIN-ASSOCIATED PROTEIN B AND N"/>
    <property type="match status" value="1"/>
</dbReference>
<dbReference type="AlphaFoldDB" id="A0A8H5MPJ3"/>
<evidence type="ECO:0000313" key="4">
    <source>
        <dbReference type="Proteomes" id="UP000574317"/>
    </source>
</evidence>
<feature type="compositionally biased region" description="Polar residues" evidence="1">
    <location>
        <begin position="1"/>
        <end position="16"/>
    </location>
</feature>
<comment type="caution">
    <text evidence="3">The sequence shown here is derived from an EMBL/GenBank/DDBJ whole genome shotgun (WGS) entry which is preliminary data.</text>
</comment>
<dbReference type="EMBL" id="JAAOAO010000599">
    <property type="protein sequence ID" value="KAF5535375.1"/>
    <property type="molecule type" value="Genomic_DNA"/>
</dbReference>
<dbReference type="InterPro" id="IPR050914">
    <property type="entry name" value="snRNP_SmB/NAA38-like"/>
</dbReference>
<dbReference type="SMART" id="SM00651">
    <property type="entry name" value="Sm"/>
    <property type="match status" value="1"/>
</dbReference>
<feature type="domain" description="Sm" evidence="2">
    <location>
        <begin position="36"/>
        <end position="121"/>
    </location>
</feature>
<dbReference type="Proteomes" id="UP000574317">
    <property type="component" value="Unassembled WGS sequence"/>
</dbReference>